<dbReference type="InterPro" id="IPR045455">
    <property type="entry name" value="NrS-1_pol-like_helicase"/>
</dbReference>
<dbReference type="GO" id="GO:0005524">
    <property type="term" value="F:ATP binding"/>
    <property type="evidence" value="ECO:0007669"/>
    <property type="project" value="UniProtKB-KW"/>
</dbReference>
<dbReference type="InterPro" id="IPR027417">
    <property type="entry name" value="P-loop_NTPase"/>
</dbReference>
<keyword evidence="2" id="KW-0067">ATP-binding</keyword>
<sequence length="142" mass="15909">YIGILTKLLGIKNISRVNLKNIISNRFAAASLFKKLVNVSVETDPSFIRDTAIIKALTGEDPLSAEEKFEKSFEFKNYAKLIIVTNKKLRTNDLSAGFGERVKITNFEGKFLAGENADPFILNKITEAELEGFAYVCLETRQ</sequence>
<evidence type="ECO:0000259" key="3">
    <source>
        <dbReference type="PROSITE" id="PS51206"/>
    </source>
</evidence>
<dbReference type="EMBL" id="BARU01045440">
    <property type="protein sequence ID" value="GAH93320.1"/>
    <property type="molecule type" value="Genomic_DNA"/>
</dbReference>
<dbReference type="AlphaFoldDB" id="X1KI75"/>
<keyword evidence="1" id="KW-0547">Nucleotide-binding</keyword>
<feature type="domain" description="SF3 helicase" evidence="3">
    <location>
        <begin position="1"/>
        <end position="120"/>
    </location>
</feature>
<organism evidence="4">
    <name type="scientific">marine sediment metagenome</name>
    <dbReference type="NCBI Taxonomy" id="412755"/>
    <lineage>
        <taxon>unclassified sequences</taxon>
        <taxon>metagenomes</taxon>
        <taxon>ecological metagenomes</taxon>
    </lineage>
</organism>
<accession>X1KI75</accession>
<gene>
    <name evidence="4" type="ORF">S03H2_68944</name>
</gene>
<dbReference type="Pfam" id="PF19263">
    <property type="entry name" value="DUF5906"/>
    <property type="match status" value="1"/>
</dbReference>
<name>X1KI75_9ZZZZ</name>
<dbReference type="Gene3D" id="3.40.50.300">
    <property type="entry name" value="P-loop containing nucleotide triphosphate hydrolases"/>
    <property type="match status" value="1"/>
</dbReference>
<proteinExistence type="predicted"/>
<dbReference type="InterPro" id="IPR014015">
    <property type="entry name" value="Helicase_SF3_DNA-vir"/>
</dbReference>
<comment type="caution">
    <text evidence="4">The sequence shown here is derived from an EMBL/GenBank/DDBJ whole genome shotgun (WGS) entry which is preliminary data.</text>
</comment>
<evidence type="ECO:0000256" key="2">
    <source>
        <dbReference type="ARBA" id="ARBA00022840"/>
    </source>
</evidence>
<reference evidence="4" key="1">
    <citation type="journal article" date="2014" name="Front. Microbiol.">
        <title>High frequency of phylogenetically diverse reductive dehalogenase-homologous genes in deep subseafloor sedimentary metagenomes.</title>
        <authorList>
            <person name="Kawai M."/>
            <person name="Futagami T."/>
            <person name="Toyoda A."/>
            <person name="Takaki Y."/>
            <person name="Nishi S."/>
            <person name="Hori S."/>
            <person name="Arai W."/>
            <person name="Tsubouchi T."/>
            <person name="Morono Y."/>
            <person name="Uchiyama I."/>
            <person name="Ito T."/>
            <person name="Fujiyama A."/>
            <person name="Inagaki F."/>
            <person name="Takami H."/>
        </authorList>
    </citation>
    <scope>NUCLEOTIDE SEQUENCE</scope>
    <source>
        <strain evidence="4">Expedition CK06-06</strain>
    </source>
</reference>
<feature type="non-terminal residue" evidence="4">
    <location>
        <position position="1"/>
    </location>
</feature>
<evidence type="ECO:0000313" key="4">
    <source>
        <dbReference type="EMBL" id="GAH93320.1"/>
    </source>
</evidence>
<dbReference type="SUPFAM" id="SSF52540">
    <property type="entry name" value="P-loop containing nucleoside triphosphate hydrolases"/>
    <property type="match status" value="1"/>
</dbReference>
<protein>
    <recommendedName>
        <fullName evidence="3">SF3 helicase domain-containing protein</fullName>
    </recommendedName>
</protein>
<evidence type="ECO:0000256" key="1">
    <source>
        <dbReference type="ARBA" id="ARBA00022741"/>
    </source>
</evidence>
<dbReference type="PROSITE" id="PS51206">
    <property type="entry name" value="SF3_HELICASE_1"/>
    <property type="match status" value="1"/>
</dbReference>